<dbReference type="Gene3D" id="3.30.420.40">
    <property type="match status" value="2"/>
</dbReference>
<dbReference type="NCBIfam" id="TIGR00671">
    <property type="entry name" value="baf"/>
    <property type="match status" value="1"/>
</dbReference>
<dbReference type="GO" id="GO:0015937">
    <property type="term" value="P:coenzyme A biosynthetic process"/>
    <property type="evidence" value="ECO:0007669"/>
    <property type="project" value="UniProtKB-UniRule"/>
</dbReference>
<dbReference type="GO" id="GO:0005737">
    <property type="term" value="C:cytoplasm"/>
    <property type="evidence" value="ECO:0007669"/>
    <property type="project" value="UniProtKB-SubCell"/>
</dbReference>
<proteinExistence type="inferred from homology"/>
<dbReference type="InterPro" id="IPR004619">
    <property type="entry name" value="Type_III_PanK"/>
</dbReference>
<comment type="pathway">
    <text evidence="4 16">Cofactor biosynthesis; coenzyme A biosynthesis; CoA from (R)-pantothenate: step 1/5.</text>
</comment>
<dbReference type="STRING" id="1121442.SAMN02745702_00344"/>
<evidence type="ECO:0000256" key="11">
    <source>
        <dbReference type="ARBA" id="ARBA00022840"/>
    </source>
</evidence>
<organism evidence="17 18">
    <name type="scientific">Desulfobaculum bizertense DSM 18034</name>
    <dbReference type="NCBI Taxonomy" id="1121442"/>
    <lineage>
        <taxon>Bacteria</taxon>
        <taxon>Pseudomonadati</taxon>
        <taxon>Thermodesulfobacteriota</taxon>
        <taxon>Desulfovibrionia</taxon>
        <taxon>Desulfovibrionales</taxon>
        <taxon>Desulfovibrionaceae</taxon>
        <taxon>Desulfobaculum</taxon>
    </lineage>
</organism>
<feature type="active site" description="Proton acceptor" evidence="16">
    <location>
        <position position="116"/>
    </location>
</feature>
<evidence type="ECO:0000256" key="1">
    <source>
        <dbReference type="ARBA" id="ARBA00001206"/>
    </source>
</evidence>
<dbReference type="InterPro" id="IPR043129">
    <property type="entry name" value="ATPase_NBD"/>
</dbReference>
<dbReference type="HAMAP" id="MF_01274">
    <property type="entry name" value="Pantothen_kinase_3"/>
    <property type="match status" value="1"/>
</dbReference>
<evidence type="ECO:0000256" key="12">
    <source>
        <dbReference type="ARBA" id="ARBA00022958"/>
    </source>
</evidence>
<evidence type="ECO:0000256" key="7">
    <source>
        <dbReference type="ARBA" id="ARBA00022490"/>
    </source>
</evidence>
<feature type="binding site" evidence="16">
    <location>
        <begin position="114"/>
        <end position="117"/>
    </location>
    <ligand>
        <name>substrate</name>
    </ligand>
</feature>
<evidence type="ECO:0000256" key="13">
    <source>
        <dbReference type="ARBA" id="ARBA00022993"/>
    </source>
</evidence>
<keyword evidence="11 16" id="KW-0067">ATP-binding</keyword>
<comment type="subcellular location">
    <subcellularLocation>
        <location evidence="3 16">Cytoplasm</location>
    </subcellularLocation>
</comment>
<evidence type="ECO:0000256" key="2">
    <source>
        <dbReference type="ARBA" id="ARBA00001958"/>
    </source>
</evidence>
<evidence type="ECO:0000313" key="18">
    <source>
        <dbReference type="Proteomes" id="UP000189733"/>
    </source>
</evidence>
<evidence type="ECO:0000256" key="5">
    <source>
        <dbReference type="ARBA" id="ARBA00011738"/>
    </source>
</evidence>
<dbReference type="GO" id="GO:0046872">
    <property type="term" value="F:metal ion binding"/>
    <property type="evidence" value="ECO:0007669"/>
    <property type="project" value="UniProtKB-KW"/>
</dbReference>
<dbReference type="PANTHER" id="PTHR34265:SF1">
    <property type="entry name" value="TYPE III PANTOTHENATE KINASE"/>
    <property type="match status" value="1"/>
</dbReference>
<dbReference type="SUPFAM" id="SSF53067">
    <property type="entry name" value="Actin-like ATPase domain"/>
    <property type="match status" value="2"/>
</dbReference>
<keyword evidence="18" id="KW-1185">Reference proteome</keyword>
<dbReference type="OrthoDB" id="9804707at2"/>
<dbReference type="PANTHER" id="PTHR34265">
    <property type="entry name" value="TYPE III PANTOTHENATE KINASE"/>
    <property type="match status" value="1"/>
</dbReference>
<evidence type="ECO:0000256" key="14">
    <source>
        <dbReference type="ARBA" id="ARBA00038036"/>
    </source>
</evidence>
<keyword evidence="12 16" id="KW-0630">Potassium</keyword>
<keyword evidence="16" id="KW-0479">Metal-binding</keyword>
<comment type="catalytic activity">
    <reaction evidence="1 16">
        <text>(R)-pantothenate + ATP = (R)-4'-phosphopantothenate + ADP + H(+)</text>
        <dbReference type="Rhea" id="RHEA:16373"/>
        <dbReference type="ChEBI" id="CHEBI:10986"/>
        <dbReference type="ChEBI" id="CHEBI:15378"/>
        <dbReference type="ChEBI" id="CHEBI:29032"/>
        <dbReference type="ChEBI" id="CHEBI:30616"/>
        <dbReference type="ChEBI" id="CHEBI:456216"/>
        <dbReference type="EC" id="2.7.1.33"/>
    </reaction>
</comment>
<name>A0A1T4VIX8_9BACT</name>
<feature type="binding site" evidence="16">
    <location>
        <position position="193"/>
    </location>
    <ligand>
        <name>substrate</name>
    </ligand>
</feature>
<keyword evidence="8 16" id="KW-0808">Transferase</keyword>
<protein>
    <recommendedName>
        <fullName evidence="15 16">Type III pantothenate kinase</fullName>
        <ecNumber evidence="6 16">2.7.1.33</ecNumber>
    </recommendedName>
    <alternativeName>
        <fullName evidence="16">PanK-III</fullName>
    </alternativeName>
    <alternativeName>
        <fullName evidence="16">Pantothenic acid kinase</fullName>
    </alternativeName>
</protein>
<dbReference type="RefSeq" id="WP_078683660.1">
    <property type="nucleotide sequence ID" value="NZ_FUYA01000001.1"/>
</dbReference>
<evidence type="ECO:0000313" key="17">
    <source>
        <dbReference type="EMBL" id="SKA64541.1"/>
    </source>
</evidence>
<comment type="cofactor">
    <cofactor evidence="16">
        <name>NH4(+)</name>
        <dbReference type="ChEBI" id="CHEBI:28938"/>
    </cofactor>
    <cofactor evidence="16">
        <name>K(+)</name>
        <dbReference type="ChEBI" id="CHEBI:29103"/>
    </cofactor>
    <text evidence="16">A monovalent cation. Ammonium or potassium.</text>
</comment>
<dbReference type="Proteomes" id="UP000189733">
    <property type="component" value="Unassembled WGS sequence"/>
</dbReference>
<evidence type="ECO:0000256" key="4">
    <source>
        <dbReference type="ARBA" id="ARBA00005225"/>
    </source>
</evidence>
<evidence type="ECO:0000256" key="3">
    <source>
        <dbReference type="ARBA" id="ARBA00004496"/>
    </source>
</evidence>
<evidence type="ECO:0000256" key="15">
    <source>
        <dbReference type="ARBA" id="ARBA00040883"/>
    </source>
</evidence>
<comment type="function">
    <text evidence="16">Catalyzes the phosphorylation of pantothenate (Pan), the first step in CoA biosynthesis.</text>
</comment>
<dbReference type="AlphaFoldDB" id="A0A1T4VIX8"/>
<dbReference type="Pfam" id="PF03309">
    <property type="entry name" value="Pan_kinase"/>
    <property type="match status" value="1"/>
</dbReference>
<keyword evidence="13 16" id="KW-0173">Coenzyme A biosynthesis</keyword>
<feature type="binding site" evidence="16">
    <location>
        <begin position="11"/>
        <end position="18"/>
    </location>
    <ligand>
        <name>ATP</name>
        <dbReference type="ChEBI" id="CHEBI:30616"/>
    </ligand>
</feature>
<comment type="subunit">
    <text evidence="5 16">Homodimer.</text>
</comment>
<feature type="binding site" evidence="16">
    <location>
        <position position="103"/>
    </location>
    <ligand>
        <name>substrate</name>
    </ligand>
</feature>
<dbReference type="GO" id="GO:0005524">
    <property type="term" value="F:ATP binding"/>
    <property type="evidence" value="ECO:0007669"/>
    <property type="project" value="UniProtKB-UniRule"/>
</dbReference>
<keyword evidence="7 16" id="KW-0963">Cytoplasm</keyword>
<gene>
    <name evidence="16" type="primary">coaX</name>
    <name evidence="17" type="ORF">SAMN02745702_00344</name>
</gene>
<dbReference type="EMBL" id="FUYA01000001">
    <property type="protein sequence ID" value="SKA64541.1"/>
    <property type="molecule type" value="Genomic_DNA"/>
</dbReference>
<dbReference type="CDD" id="cd24015">
    <property type="entry name" value="ASKHA_NBD_PanK-III"/>
    <property type="match status" value="1"/>
</dbReference>
<accession>A0A1T4VIX8</accession>
<feature type="binding site" evidence="16">
    <location>
        <position position="137"/>
    </location>
    <ligand>
        <name>K(+)</name>
        <dbReference type="ChEBI" id="CHEBI:29103"/>
    </ligand>
</feature>
<keyword evidence="9 16" id="KW-0547">Nucleotide-binding</keyword>
<keyword evidence="10 16" id="KW-0418">Kinase</keyword>
<dbReference type="UniPathway" id="UPA00241">
    <property type="reaction ID" value="UER00352"/>
</dbReference>
<evidence type="ECO:0000256" key="10">
    <source>
        <dbReference type="ARBA" id="ARBA00022777"/>
    </source>
</evidence>
<reference evidence="17 18" key="1">
    <citation type="submission" date="2017-02" db="EMBL/GenBank/DDBJ databases">
        <authorList>
            <person name="Peterson S.W."/>
        </authorList>
    </citation>
    <scope>NUCLEOTIDE SEQUENCE [LARGE SCALE GENOMIC DNA]</scope>
    <source>
        <strain evidence="17 18">DSM 18034</strain>
    </source>
</reference>
<evidence type="ECO:0000256" key="16">
    <source>
        <dbReference type="HAMAP-Rule" id="MF_01274"/>
    </source>
</evidence>
<sequence length="266" mass="28642">MTQDAHKLLLDIGNTCTKISYWSPESRTVFSQVETLPTIADSAENWADRLVHTAEKWQLAPADFSDILGCSVVPDLIPLINSASELAFGRSACFAPDTLPVPFDNISEIPDNVGPDRLVAAYGARHLLDAENIIICDFGTATTLDAVSGNRFLGGVICPGMRTSARALSSDTARLPELSLNLESPDFFFGYKTEDSLNQGFIFGFAALAEGLIERFEKELGTRAAVVATGGLAKRVADVCPKLRSIHATLTLEGLVFAQMTASRQS</sequence>
<comment type="similarity">
    <text evidence="14 16">Belongs to the type III pantothenate kinase family.</text>
</comment>
<comment type="cofactor">
    <cofactor evidence="2">
        <name>K(+)</name>
        <dbReference type="ChEBI" id="CHEBI:29103"/>
    </cofactor>
</comment>
<evidence type="ECO:0000256" key="8">
    <source>
        <dbReference type="ARBA" id="ARBA00022679"/>
    </source>
</evidence>
<evidence type="ECO:0000256" key="9">
    <source>
        <dbReference type="ARBA" id="ARBA00022741"/>
    </source>
</evidence>
<dbReference type="EC" id="2.7.1.33" evidence="6 16"/>
<dbReference type="GO" id="GO:0004594">
    <property type="term" value="F:pantothenate kinase activity"/>
    <property type="evidence" value="ECO:0007669"/>
    <property type="project" value="UniProtKB-UniRule"/>
</dbReference>
<feature type="binding site" evidence="16">
    <location>
        <position position="140"/>
    </location>
    <ligand>
        <name>ATP</name>
        <dbReference type="ChEBI" id="CHEBI:30616"/>
    </ligand>
</feature>
<evidence type="ECO:0000256" key="6">
    <source>
        <dbReference type="ARBA" id="ARBA00012102"/>
    </source>
</evidence>